<evidence type="ECO:0000256" key="1">
    <source>
        <dbReference type="SAM" id="MobiDB-lite"/>
    </source>
</evidence>
<proteinExistence type="predicted"/>
<dbReference type="PANTHER" id="PTHR47027">
    <property type="entry name" value="REVERSE TRANSCRIPTASE DOMAIN-CONTAINING PROTEIN"/>
    <property type="match status" value="1"/>
</dbReference>
<evidence type="ECO:0000313" key="2">
    <source>
        <dbReference type="EMBL" id="KAJ4434594.1"/>
    </source>
</evidence>
<protein>
    <submittedName>
        <fullName evidence="2">Uncharacterized protein</fullName>
    </submittedName>
</protein>
<keyword evidence="3" id="KW-1185">Reference proteome</keyword>
<accession>A0ABQ8SKB1</accession>
<evidence type="ECO:0000313" key="3">
    <source>
        <dbReference type="Proteomes" id="UP001148838"/>
    </source>
</evidence>
<feature type="region of interest" description="Disordered" evidence="1">
    <location>
        <begin position="30"/>
        <end position="61"/>
    </location>
</feature>
<dbReference type="Proteomes" id="UP001148838">
    <property type="component" value="Unassembled WGS sequence"/>
</dbReference>
<comment type="caution">
    <text evidence="2">The sequence shown here is derived from an EMBL/GenBank/DDBJ whole genome shotgun (WGS) entry which is preliminary data.</text>
</comment>
<dbReference type="PANTHER" id="PTHR47027:SF20">
    <property type="entry name" value="REVERSE TRANSCRIPTASE-LIKE PROTEIN WITH RNA-DIRECTED DNA POLYMERASE DOMAIN"/>
    <property type="match status" value="1"/>
</dbReference>
<sequence>MTIASTFLGEIQIKKKTMIPFENWDRVGDSTKSVESHAGQTRAGAEGGNREEDIDFQKPTESSQKWKTCQVNSFARVASVQFGKVRTVSIATTISSDFVARKKSEDDLQRLLHKFVVTPKIYNMVVSTEKTKNLVISKEPLICKLEIEETIIEQIMEFQYLGVNISSDRQTYKEAREQVMKGARVSGYLRDVTWKIKYLSVEGKVKIYETMFKMCHGSLYAVMWLVDEPREFNLPTLPQRCVTYVLEKLPSKYGVHSEECLRILVLYGCETWTLTLREEHRLRVFENKVLRKIFGAKRDEVTGEWRKLHNTELHAMYSSPDIIRKVKSRRLRWAGHVARMGASRNAYRVLVGRPEGNRPLGKPRRRWEDNIKMDLRDVGYDDREWINLAQDRDQWRAYVRAAMNLRVP</sequence>
<reference evidence="2 3" key="1">
    <citation type="journal article" date="2022" name="Allergy">
        <title>Genome assembly and annotation of Periplaneta americana reveal a comprehensive cockroach allergen profile.</title>
        <authorList>
            <person name="Wang L."/>
            <person name="Xiong Q."/>
            <person name="Saelim N."/>
            <person name="Wang L."/>
            <person name="Nong W."/>
            <person name="Wan A.T."/>
            <person name="Shi M."/>
            <person name="Liu X."/>
            <person name="Cao Q."/>
            <person name="Hui J.H.L."/>
            <person name="Sookrung N."/>
            <person name="Leung T.F."/>
            <person name="Tungtrongchitr A."/>
            <person name="Tsui S.K.W."/>
        </authorList>
    </citation>
    <scope>NUCLEOTIDE SEQUENCE [LARGE SCALE GENOMIC DNA]</scope>
    <source>
        <strain evidence="2">PWHHKU_190912</strain>
    </source>
</reference>
<gene>
    <name evidence="2" type="ORF">ANN_23156</name>
</gene>
<feature type="compositionally biased region" description="Basic and acidic residues" evidence="1">
    <location>
        <begin position="48"/>
        <end position="58"/>
    </location>
</feature>
<organism evidence="2 3">
    <name type="scientific">Periplaneta americana</name>
    <name type="common">American cockroach</name>
    <name type="synonym">Blatta americana</name>
    <dbReference type="NCBI Taxonomy" id="6978"/>
    <lineage>
        <taxon>Eukaryota</taxon>
        <taxon>Metazoa</taxon>
        <taxon>Ecdysozoa</taxon>
        <taxon>Arthropoda</taxon>
        <taxon>Hexapoda</taxon>
        <taxon>Insecta</taxon>
        <taxon>Pterygota</taxon>
        <taxon>Neoptera</taxon>
        <taxon>Polyneoptera</taxon>
        <taxon>Dictyoptera</taxon>
        <taxon>Blattodea</taxon>
        <taxon>Blattoidea</taxon>
        <taxon>Blattidae</taxon>
        <taxon>Blattinae</taxon>
        <taxon>Periplaneta</taxon>
    </lineage>
</organism>
<name>A0ABQ8SKB1_PERAM</name>
<dbReference type="EMBL" id="JAJSOF020000025">
    <property type="protein sequence ID" value="KAJ4434594.1"/>
    <property type="molecule type" value="Genomic_DNA"/>
</dbReference>